<evidence type="ECO:0000313" key="1">
    <source>
        <dbReference type="EMBL" id="GJJ15371.1"/>
    </source>
</evidence>
<dbReference type="Proteomes" id="UP001050691">
    <property type="component" value="Unassembled WGS sequence"/>
</dbReference>
<dbReference type="SUPFAM" id="SSF56112">
    <property type="entry name" value="Protein kinase-like (PK-like)"/>
    <property type="match status" value="1"/>
</dbReference>
<name>A0AAV5AR69_9AGAM</name>
<dbReference type="EMBL" id="BPWL01000011">
    <property type="protein sequence ID" value="GJJ15371.1"/>
    <property type="molecule type" value="Genomic_DNA"/>
</dbReference>
<dbReference type="AlphaFoldDB" id="A0AAV5AR69"/>
<evidence type="ECO:0000313" key="2">
    <source>
        <dbReference type="Proteomes" id="UP001050691"/>
    </source>
</evidence>
<sequence length="195" mass="22142">MIALNAFATVTVHCLILRNGIFVPQTFQKGTSRQGNIHKFNDKYWSRSDGFPIRPPSNLPPSGNEHLLIALGEVLGSGRVGTVHHATLLTHHTELPPLIIKVSQHKWSENMEKEAWFYKELEQLQEIAIPRCYGFFQVHIEEGSEVLTWKVDSTAEYNGRNQTPEHPSNPTLLSILLLECLGERMPLRQPLDTIE</sequence>
<comment type="caution">
    <text evidence="1">The sequence shown here is derived from an EMBL/GenBank/DDBJ whole genome shotgun (WGS) entry which is preliminary data.</text>
</comment>
<proteinExistence type="predicted"/>
<accession>A0AAV5AR69</accession>
<reference evidence="1" key="1">
    <citation type="submission" date="2021-10" db="EMBL/GenBank/DDBJ databases">
        <title>De novo Genome Assembly of Clathrus columnatus (Basidiomycota, Fungi) Using Illumina and Nanopore Sequence Data.</title>
        <authorList>
            <person name="Ogiso-Tanaka E."/>
            <person name="Itagaki H."/>
            <person name="Hosoya T."/>
            <person name="Hosaka K."/>
        </authorList>
    </citation>
    <scope>NUCLEOTIDE SEQUENCE</scope>
    <source>
        <strain evidence="1">MO-923</strain>
    </source>
</reference>
<dbReference type="InterPro" id="IPR011009">
    <property type="entry name" value="Kinase-like_dom_sf"/>
</dbReference>
<gene>
    <name evidence="1" type="ORF">Clacol_009647</name>
</gene>
<protein>
    <submittedName>
        <fullName evidence="1">Uncharacterized protein</fullName>
    </submittedName>
</protein>
<keyword evidence="2" id="KW-1185">Reference proteome</keyword>
<organism evidence="1 2">
    <name type="scientific">Clathrus columnatus</name>
    <dbReference type="NCBI Taxonomy" id="1419009"/>
    <lineage>
        <taxon>Eukaryota</taxon>
        <taxon>Fungi</taxon>
        <taxon>Dikarya</taxon>
        <taxon>Basidiomycota</taxon>
        <taxon>Agaricomycotina</taxon>
        <taxon>Agaricomycetes</taxon>
        <taxon>Phallomycetidae</taxon>
        <taxon>Phallales</taxon>
        <taxon>Clathraceae</taxon>
        <taxon>Clathrus</taxon>
    </lineage>
</organism>